<feature type="chain" id="PRO_5011442156" evidence="3">
    <location>
        <begin position="20"/>
        <end position="475"/>
    </location>
</feature>
<evidence type="ECO:0000256" key="1">
    <source>
        <dbReference type="ARBA" id="ARBA00022729"/>
    </source>
</evidence>
<evidence type="ECO:0000256" key="3">
    <source>
        <dbReference type="SAM" id="SignalP"/>
    </source>
</evidence>
<dbReference type="InterPro" id="IPR032812">
    <property type="entry name" value="SbsA_Ig"/>
</dbReference>
<evidence type="ECO:0000256" key="2">
    <source>
        <dbReference type="SAM" id="MobiDB-lite"/>
    </source>
</evidence>
<sequence>MKRNFLSFLIILSILQIQVQTLTSCANIIPPTGGPRDSLPPVLVAATPKDSALNFKNNRITLTFNEYIQLDNQAVQTSLVVSPNPEIAPIIMAHLKDINIRLKDSLKPNTTYSINFGKALKDNNEGNIAKNFTYVFSTGDHIIDGRLSGKVQLAETGKSDSTLIVVLHSNLNDSAVKKLRPDYYTTLDSAGRFNFKYVAYGKYAVYVLPNDYTKRYDDSTKLFAFLDEPVTIDSVTSAEPVMLYAYNEYRPGKENEGFGQQQSTNQPPRKKGNDTTLKYAVAMENGRQDLLSNLDINFQEKLATFDSSKIILADSNFKPLSNYRIVADTSFKKFTVEYPWKEGEYFRLVIQPDAFVDSSGKMLAKTDTIKFQTAAESEYGSVRLRFPTIDLSLNPVLQFTQNDKVVDSAALTSTEFYRKLYKPGDYELRILYDEDKNLTWTPGSFELKRQPEIVIRLPRKLTVKKNWDNEGEINL</sequence>
<evidence type="ECO:0000313" key="6">
    <source>
        <dbReference type="Proteomes" id="UP000199031"/>
    </source>
</evidence>
<name>A0A1I5V6Y4_9BACT</name>
<proteinExistence type="predicted"/>
<feature type="compositionally biased region" description="Polar residues" evidence="2">
    <location>
        <begin position="258"/>
        <end position="267"/>
    </location>
</feature>
<gene>
    <name evidence="5" type="ORF">SAMN05444277_104248</name>
</gene>
<reference evidence="5 6" key="1">
    <citation type="submission" date="2016-10" db="EMBL/GenBank/DDBJ databases">
        <authorList>
            <person name="de Groot N.N."/>
        </authorList>
    </citation>
    <scope>NUCLEOTIDE SEQUENCE [LARGE SCALE GENOMIC DNA]</scope>
    <source>
        <strain evidence="5 6">DSM 28286</strain>
    </source>
</reference>
<dbReference type="EMBL" id="FOXQ01000004">
    <property type="protein sequence ID" value="SFQ03265.1"/>
    <property type="molecule type" value="Genomic_DNA"/>
</dbReference>
<feature type="region of interest" description="Disordered" evidence="2">
    <location>
        <begin position="254"/>
        <end position="274"/>
    </location>
</feature>
<feature type="domain" description="SbsA Ig-like" evidence="4">
    <location>
        <begin position="37"/>
        <end position="138"/>
    </location>
</feature>
<dbReference type="RefSeq" id="WP_090657557.1">
    <property type="nucleotide sequence ID" value="NZ_FOXQ01000004.1"/>
</dbReference>
<dbReference type="STRING" id="1465490.SAMN05444277_104248"/>
<dbReference type="Pfam" id="PF13205">
    <property type="entry name" value="Big_5"/>
    <property type="match status" value="1"/>
</dbReference>
<evidence type="ECO:0000259" key="4">
    <source>
        <dbReference type="Pfam" id="PF13205"/>
    </source>
</evidence>
<accession>A0A1I5V6Y4</accession>
<feature type="signal peptide" evidence="3">
    <location>
        <begin position="1"/>
        <end position="19"/>
    </location>
</feature>
<keyword evidence="1 3" id="KW-0732">Signal</keyword>
<keyword evidence="6" id="KW-1185">Reference proteome</keyword>
<evidence type="ECO:0000313" key="5">
    <source>
        <dbReference type="EMBL" id="SFQ03265.1"/>
    </source>
</evidence>
<dbReference type="PROSITE" id="PS51257">
    <property type="entry name" value="PROKAR_LIPOPROTEIN"/>
    <property type="match status" value="1"/>
</dbReference>
<dbReference type="OrthoDB" id="9809989at2"/>
<dbReference type="AlphaFoldDB" id="A0A1I5V6Y4"/>
<organism evidence="5 6">
    <name type="scientific">Parafilimonas terrae</name>
    <dbReference type="NCBI Taxonomy" id="1465490"/>
    <lineage>
        <taxon>Bacteria</taxon>
        <taxon>Pseudomonadati</taxon>
        <taxon>Bacteroidota</taxon>
        <taxon>Chitinophagia</taxon>
        <taxon>Chitinophagales</taxon>
        <taxon>Chitinophagaceae</taxon>
        <taxon>Parafilimonas</taxon>
    </lineage>
</organism>
<protein>
    <submittedName>
        <fullName evidence="5">Ig-like domain-containing protein</fullName>
    </submittedName>
</protein>
<dbReference type="Proteomes" id="UP000199031">
    <property type="component" value="Unassembled WGS sequence"/>
</dbReference>